<sequence length="131" mass="13517">MSVIPSMAAGLAQLQALATFLDSGSSNATISFYKGTKPANVADIANLSDKLVTMNLPEPCFKQLNADSIELYPTDAATVTLAGTATWARIYNGNGDGVADLAVGTDITLANPNLALGSNLMVNSIVLRPST</sequence>
<dbReference type="Proteomes" id="UP000018417">
    <property type="component" value="Unassembled WGS sequence"/>
</dbReference>
<dbReference type="PATRIC" id="fig|1217649.3.peg.1063"/>
<comment type="caution">
    <text evidence="1">The sequence shown here is derived from an EMBL/GenBank/DDBJ whole genome shotgun (WGS) entry which is preliminary data.</text>
</comment>
<dbReference type="EMBL" id="APQK01000010">
    <property type="protein sequence ID" value="ENW05756.1"/>
    <property type="molecule type" value="Genomic_DNA"/>
</dbReference>
<reference evidence="1 2" key="1">
    <citation type="submission" date="2013-02" db="EMBL/GenBank/DDBJ databases">
        <title>The Genome Sequence of Acinetobacter beijerinckii ANC 3835.</title>
        <authorList>
            <consortium name="The Broad Institute Genome Sequencing Platform"/>
            <consortium name="The Broad Institute Genome Sequencing Center for Infectious Disease"/>
            <person name="Cerqueira G."/>
            <person name="Feldgarden M."/>
            <person name="Courvalin P."/>
            <person name="Perichon B."/>
            <person name="Grillot-Courvalin C."/>
            <person name="Clermont D."/>
            <person name="Rocha E."/>
            <person name="Yoon E.-J."/>
            <person name="Nemec A."/>
            <person name="Walker B."/>
            <person name="Young S.K."/>
            <person name="Zeng Q."/>
            <person name="Gargeya S."/>
            <person name="Fitzgerald M."/>
            <person name="Haas B."/>
            <person name="Abouelleil A."/>
            <person name="Alvarado L."/>
            <person name="Arachchi H.M."/>
            <person name="Berlin A.M."/>
            <person name="Chapman S.B."/>
            <person name="Dewar J."/>
            <person name="Goldberg J."/>
            <person name="Griggs A."/>
            <person name="Gujja S."/>
            <person name="Hansen M."/>
            <person name="Howarth C."/>
            <person name="Imamovic A."/>
            <person name="Larimer J."/>
            <person name="McCowan C."/>
            <person name="Murphy C."/>
            <person name="Neiman D."/>
            <person name="Pearson M."/>
            <person name="Priest M."/>
            <person name="Roberts A."/>
            <person name="Saif S."/>
            <person name="Shea T."/>
            <person name="Sisk P."/>
            <person name="Sykes S."/>
            <person name="Wortman J."/>
            <person name="Nusbaum C."/>
            <person name="Birren B."/>
        </authorList>
    </citation>
    <scope>NUCLEOTIDE SEQUENCE [LARGE SCALE GENOMIC DNA]</scope>
    <source>
        <strain evidence="1 2">ANC 3835</strain>
    </source>
</reference>
<name>N9FLD5_9GAMM</name>
<dbReference type="OrthoDB" id="6185822at2"/>
<dbReference type="RefSeq" id="WP_005053045.1">
    <property type="nucleotide sequence ID" value="NZ_KB849759.1"/>
</dbReference>
<protein>
    <submittedName>
        <fullName evidence="1">Uncharacterized protein</fullName>
    </submittedName>
</protein>
<dbReference type="AlphaFoldDB" id="N9FLD5"/>
<dbReference type="HOGENOM" id="CLU_156350_0_0_6"/>
<evidence type="ECO:0000313" key="2">
    <source>
        <dbReference type="Proteomes" id="UP000018417"/>
    </source>
</evidence>
<gene>
    <name evidence="1" type="ORF">F934_01113</name>
</gene>
<evidence type="ECO:0000313" key="1">
    <source>
        <dbReference type="EMBL" id="ENW05756.1"/>
    </source>
</evidence>
<accession>N9FLD5</accession>
<organism evidence="1 2">
    <name type="scientific">Acinetobacter beijerinckii ANC 3835</name>
    <dbReference type="NCBI Taxonomy" id="1217649"/>
    <lineage>
        <taxon>Bacteria</taxon>
        <taxon>Pseudomonadati</taxon>
        <taxon>Pseudomonadota</taxon>
        <taxon>Gammaproteobacteria</taxon>
        <taxon>Moraxellales</taxon>
        <taxon>Moraxellaceae</taxon>
        <taxon>Acinetobacter</taxon>
    </lineage>
</organism>
<proteinExistence type="predicted"/>